<dbReference type="Pfam" id="PF07784">
    <property type="entry name" value="DUF1622"/>
    <property type="match status" value="1"/>
</dbReference>
<feature type="transmembrane region" description="Helical" evidence="1">
    <location>
        <begin position="59"/>
        <end position="77"/>
    </location>
</feature>
<reference evidence="2 3" key="1">
    <citation type="journal article" date="2018" name="Sci. Rep.">
        <title>Genome Features and Biochemical Characteristics of a Robust, Fast Growing and Naturally Transformable Cyanobacterium Synechococcus elongatus PCC 11801 Isolated from India.</title>
        <authorList>
            <person name="Jaiswal D."/>
            <person name="Sengupta A."/>
            <person name="Sohoni S."/>
            <person name="Sengupta S."/>
            <person name="Phadnavis A.G."/>
            <person name="Pakrasi H.B."/>
            <person name="Wangikar P.P."/>
        </authorList>
    </citation>
    <scope>NUCLEOTIDE SEQUENCE [LARGE SCALE GENOMIC DNA]</scope>
    <source>
        <strain evidence="2 3">PCC 11801</strain>
    </source>
</reference>
<accession>A0AAN1QNR8</accession>
<dbReference type="RefSeq" id="WP_208672974.1">
    <property type="nucleotide sequence ID" value="NZ_CP030139.2"/>
</dbReference>
<gene>
    <name evidence="2" type="ORF">DOP62_08550</name>
</gene>
<sequence>MVELEVFEKGLRILAEGTRLSLETLSVLCVLVGLLATLRRTSMMRRQLRHSSDLPFTKIRLGFGAWLSLALEFQLGADIVATTTTPNTVNLIQLGVVALIRTFLNFFLAREMEMEHRMETQARSAQDNTPT</sequence>
<dbReference type="AlphaFoldDB" id="A0AAN1QNR8"/>
<keyword evidence="1" id="KW-1133">Transmembrane helix</keyword>
<proteinExistence type="predicted"/>
<dbReference type="EMBL" id="CP030139">
    <property type="protein sequence ID" value="AZB72754.1"/>
    <property type="molecule type" value="Genomic_DNA"/>
</dbReference>
<dbReference type="PANTHER" id="PTHR38468:SF1">
    <property type="entry name" value="SLL0939 PROTEIN"/>
    <property type="match status" value="1"/>
</dbReference>
<feature type="transmembrane region" description="Helical" evidence="1">
    <location>
        <begin position="20"/>
        <end position="38"/>
    </location>
</feature>
<evidence type="ECO:0000313" key="3">
    <source>
        <dbReference type="Proteomes" id="UP000267249"/>
    </source>
</evidence>
<dbReference type="PANTHER" id="PTHR38468">
    <property type="entry name" value="SLL0939 PROTEIN"/>
    <property type="match status" value="1"/>
</dbReference>
<evidence type="ECO:0000313" key="2">
    <source>
        <dbReference type="EMBL" id="AZB72754.1"/>
    </source>
</evidence>
<dbReference type="Proteomes" id="UP000267249">
    <property type="component" value="Chromosome"/>
</dbReference>
<dbReference type="InterPro" id="IPR012427">
    <property type="entry name" value="DUF1622"/>
</dbReference>
<feature type="transmembrane region" description="Helical" evidence="1">
    <location>
        <begin position="89"/>
        <end position="108"/>
    </location>
</feature>
<protein>
    <submittedName>
        <fullName evidence="2">DUF1622 domain-containing protein</fullName>
    </submittedName>
</protein>
<organism evidence="2 3">
    <name type="scientific">Synechococcus elongatus PCC 11801</name>
    <dbReference type="NCBI Taxonomy" id="2219813"/>
    <lineage>
        <taxon>Bacteria</taxon>
        <taxon>Bacillati</taxon>
        <taxon>Cyanobacteriota</taxon>
        <taxon>Cyanophyceae</taxon>
        <taxon>Synechococcales</taxon>
        <taxon>Synechococcaceae</taxon>
        <taxon>Synechococcus</taxon>
    </lineage>
</organism>
<evidence type="ECO:0000256" key="1">
    <source>
        <dbReference type="SAM" id="Phobius"/>
    </source>
</evidence>
<keyword evidence="1" id="KW-0812">Transmembrane</keyword>
<keyword evidence="1" id="KW-0472">Membrane</keyword>
<name>A0AAN1QNR8_SYNEL</name>